<evidence type="ECO:0000313" key="2">
    <source>
        <dbReference type="EMBL" id="CNU05239.1"/>
    </source>
</evidence>
<evidence type="ECO:0000313" key="3">
    <source>
        <dbReference type="Proteomes" id="UP000041314"/>
    </source>
</evidence>
<dbReference type="AlphaFoldDB" id="A0A655CAV6"/>
<feature type="region of interest" description="Disordered" evidence="1">
    <location>
        <begin position="1"/>
        <end position="24"/>
    </location>
</feature>
<accession>A0A655CAV6</accession>
<protein>
    <submittedName>
        <fullName evidence="2">Uncharacterized protein</fullName>
    </submittedName>
</protein>
<evidence type="ECO:0000256" key="1">
    <source>
        <dbReference type="SAM" id="MobiDB-lite"/>
    </source>
</evidence>
<reference evidence="2 3" key="1">
    <citation type="submission" date="2015-03" db="EMBL/GenBank/DDBJ databases">
        <authorList>
            <consortium name="Pathogen Informatics"/>
        </authorList>
    </citation>
    <scope>NUCLEOTIDE SEQUENCE [LARGE SCALE GENOMIC DNA]</scope>
    <source>
        <strain evidence="2 3">A1104</strain>
    </source>
</reference>
<dbReference type="EMBL" id="CQPA01000010">
    <property type="protein sequence ID" value="CNU05239.1"/>
    <property type="molecule type" value="Genomic_DNA"/>
</dbReference>
<sequence>MSEVDHADNAVHHRITDSNQRVGAPQRDAVKHLLQEIEKLLGHKVTFLNPPGVRAVG</sequence>
<gene>
    <name evidence="2" type="ORF">ERS008198_01771</name>
</gene>
<name>A0A655CAV6_SALET</name>
<feature type="compositionally biased region" description="Basic and acidic residues" evidence="1">
    <location>
        <begin position="1"/>
        <end position="16"/>
    </location>
</feature>
<dbReference type="Proteomes" id="UP000041314">
    <property type="component" value="Unassembled WGS sequence"/>
</dbReference>
<proteinExistence type="predicted"/>
<organism evidence="2 3">
    <name type="scientific">Salmonella enterica subsp. enterica serovar Bovismorbificans</name>
    <dbReference type="NCBI Taxonomy" id="58097"/>
    <lineage>
        <taxon>Bacteria</taxon>
        <taxon>Pseudomonadati</taxon>
        <taxon>Pseudomonadota</taxon>
        <taxon>Gammaproteobacteria</taxon>
        <taxon>Enterobacterales</taxon>
        <taxon>Enterobacteriaceae</taxon>
        <taxon>Salmonella</taxon>
    </lineage>
</organism>